<dbReference type="PROSITE" id="PS51257">
    <property type="entry name" value="PROKAR_LIPOPROTEIN"/>
    <property type="match status" value="1"/>
</dbReference>
<evidence type="ECO:0008006" key="3">
    <source>
        <dbReference type="Google" id="ProtNLM"/>
    </source>
</evidence>
<reference evidence="1 2" key="1">
    <citation type="journal article" date="2012" name="J. Bacteriol.">
        <title>Draft genome sequence of the nitrophenol-degrading actinomycete Rhodococcus imtechensis RKJ300.</title>
        <authorList>
            <person name="Vikram S."/>
            <person name="Kumar S."/>
            <person name="Subramanian S."/>
            <person name="Raghava G.P."/>
        </authorList>
    </citation>
    <scope>NUCLEOTIDE SEQUENCE [LARGE SCALE GENOMIC DNA]</scope>
    <source>
        <strain evidence="1 2">RKJ300</strain>
    </source>
</reference>
<evidence type="ECO:0000313" key="2">
    <source>
        <dbReference type="Proteomes" id="UP000006447"/>
    </source>
</evidence>
<evidence type="ECO:0000313" key="1">
    <source>
        <dbReference type="EMBL" id="EID79744.1"/>
    </source>
</evidence>
<proteinExistence type="predicted"/>
<dbReference type="EMBL" id="AJJH01000057">
    <property type="protein sequence ID" value="EID79744.1"/>
    <property type="molecule type" value="Genomic_DNA"/>
</dbReference>
<dbReference type="AlphaFoldDB" id="I0WTM8"/>
<comment type="caution">
    <text evidence="1">The sequence shown here is derived from an EMBL/GenBank/DDBJ whole genome shotgun (WGS) entry which is preliminary data.</text>
</comment>
<gene>
    <name evidence="1" type="ORF">W59_11821</name>
</gene>
<name>I0WTM8_RHOOP</name>
<dbReference type="PATRIC" id="fig|1165867.3.peg.2403"/>
<sequence>MQRSAMFVDGSVHKMDRRRLFTAVVALTALMSGCSLVRGPAPDRDPAEIVDAAVCRMPQGSELLGLTPPTELMPAPAPRSGTVPSDFEPVAAITCDEWLANSVAADLTGSFAEHRWEGDFAAAIDKLNAPSEGQRLDQNSCGTASLAPIPDLWLIDAHGRALRPSYPVDDCGFLKIGGLREIEKLVQVDRIEHYVRHTPDSLQQLMGCSPRRVTPEIGSQRLVAEQYWVGSAVCRYTTDPDGSITFTGAEELQDSLGQTFFSLPPATECSSVASRTAGTTVTLAGPEDVEPLPVLVEIDGCRRVLIEEHIALQASEDVLAQVS</sequence>
<protein>
    <recommendedName>
        <fullName evidence="3">Lipoprotein</fullName>
    </recommendedName>
</protein>
<dbReference type="Proteomes" id="UP000006447">
    <property type="component" value="Unassembled WGS sequence"/>
</dbReference>
<accession>I0WTM8</accession>
<organism evidence="1 2">
    <name type="scientific">Rhodococcus opacus RKJ300 = JCM 13270</name>
    <dbReference type="NCBI Taxonomy" id="1165867"/>
    <lineage>
        <taxon>Bacteria</taxon>
        <taxon>Bacillati</taxon>
        <taxon>Actinomycetota</taxon>
        <taxon>Actinomycetes</taxon>
        <taxon>Mycobacteriales</taxon>
        <taxon>Nocardiaceae</taxon>
        <taxon>Rhodococcus</taxon>
    </lineage>
</organism>